<dbReference type="PANTHER" id="PTHR30231:SF4">
    <property type="entry name" value="PROTEIN NEN2"/>
    <property type="match status" value="1"/>
</dbReference>
<evidence type="ECO:0000313" key="6">
    <source>
        <dbReference type="EMBL" id="MBM9433719.1"/>
    </source>
</evidence>
<sequence length="248" mass="27093">MSPHLSWSSGPLLGFDTETTGVSPLHSRIVTASIVVTGEEPTIHNWILDPGVEIPSAAVDVHGISTARARAEGADPLFALAEIRDVLVAGMKAGYPVVAFNAPFDLTLLEAELTRYGLDTMSALLGREPFPVLDPLVLDRMLDPYRKGPRRLETLISLYRLDATGFHDAENDVVATLKLLRAMVKDHAMLRASSLRKLYELQASTHQKWAESFNRYLVDQGRPANVDGHWPLMPLPGPDGDVPPGLDS</sequence>
<dbReference type="SUPFAM" id="SSF53098">
    <property type="entry name" value="Ribonuclease H-like"/>
    <property type="match status" value="1"/>
</dbReference>
<name>A0ABS2TGE5_9ACTO</name>
<evidence type="ECO:0000256" key="2">
    <source>
        <dbReference type="ARBA" id="ARBA00022801"/>
    </source>
</evidence>
<feature type="compositionally biased region" description="Low complexity" evidence="4">
    <location>
        <begin position="238"/>
        <end position="248"/>
    </location>
</feature>
<comment type="caution">
    <text evidence="6">The sequence shown here is derived from an EMBL/GenBank/DDBJ whole genome shotgun (WGS) entry which is preliminary data.</text>
</comment>
<feature type="region of interest" description="Disordered" evidence="4">
    <location>
        <begin position="228"/>
        <end position="248"/>
    </location>
</feature>
<evidence type="ECO:0000256" key="4">
    <source>
        <dbReference type="SAM" id="MobiDB-lite"/>
    </source>
</evidence>
<dbReference type="NCBIfam" id="NF005927">
    <property type="entry name" value="PRK07942.1"/>
    <property type="match status" value="1"/>
</dbReference>
<feature type="domain" description="Exonuclease" evidence="5">
    <location>
        <begin position="11"/>
        <end position="189"/>
    </location>
</feature>
<dbReference type="RefSeq" id="WP_182173666.1">
    <property type="nucleotide sequence ID" value="NZ_CP059676.1"/>
</dbReference>
<keyword evidence="7" id="KW-1185">Reference proteome</keyword>
<evidence type="ECO:0000313" key="7">
    <source>
        <dbReference type="Proteomes" id="UP000705983"/>
    </source>
</evidence>
<dbReference type="EMBL" id="JAFFJS010000005">
    <property type="protein sequence ID" value="MBM9433719.1"/>
    <property type="molecule type" value="Genomic_DNA"/>
</dbReference>
<dbReference type="InterPro" id="IPR013520">
    <property type="entry name" value="Ribonucl_H"/>
</dbReference>
<dbReference type="Pfam" id="PF00929">
    <property type="entry name" value="RNase_T"/>
    <property type="match status" value="1"/>
</dbReference>
<proteinExistence type="predicted"/>
<dbReference type="PANTHER" id="PTHR30231">
    <property type="entry name" value="DNA POLYMERASE III SUBUNIT EPSILON"/>
    <property type="match status" value="1"/>
</dbReference>
<dbReference type="InterPro" id="IPR012337">
    <property type="entry name" value="RNaseH-like_sf"/>
</dbReference>
<reference evidence="7" key="1">
    <citation type="submission" date="2021-02" db="EMBL/GenBank/DDBJ databases">
        <title>Leucobacter sp. CX169.</title>
        <authorList>
            <person name="Cheng Y."/>
        </authorList>
    </citation>
    <scope>NUCLEOTIDE SEQUENCE [LARGE SCALE GENOMIC DNA]</scope>
    <source>
        <strain evidence="7">JY899</strain>
    </source>
</reference>
<dbReference type="Gene3D" id="3.30.420.10">
    <property type="entry name" value="Ribonuclease H-like superfamily/Ribonuclease H"/>
    <property type="match status" value="1"/>
</dbReference>
<keyword evidence="2" id="KW-0378">Hydrolase</keyword>
<gene>
    <name evidence="6" type="ORF">JVW63_08430</name>
</gene>
<dbReference type="InterPro" id="IPR036397">
    <property type="entry name" value="RNaseH_sf"/>
</dbReference>
<dbReference type="Proteomes" id="UP000705983">
    <property type="component" value="Unassembled WGS sequence"/>
</dbReference>
<protein>
    <submittedName>
        <fullName evidence="6">DNA polymerase III subunit epsilon</fullName>
    </submittedName>
</protein>
<evidence type="ECO:0000259" key="5">
    <source>
        <dbReference type="SMART" id="SM00479"/>
    </source>
</evidence>
<organism evidence="6 7">
    <name type="scientific">Flaviflexus equikiangi</name>
    <dbReference type="NCBI Taxonomy" id="2758573"/>
    <lineage>
        <taxon>Bacteria</taxon>
        <taxon>Bacillati</taxon>
        <taxon>Actinomycetota</taxon>
        <taxon>Actinomycetes</taxon>
        <taxon>Actinomycetales</taxon>
        <taxon>Actinomycetaceae</taxon>
        <taxon>Flaviflexus</taxon>
    </lineage>
</organism>
<accession>A0ABS2TGE5</accession>
<keyword evidence="1" id="KW-0540">Nuclease</keyword>
<dbReference type="SMART" id="SM00479">
    <property type="entry name" value="EXOIII"/>
    <property type="match status" value="1"/>
</dbReference>
<evidence type="ECO:0000256" key="3">
    <source>
        <dbReference type="ARBA" id="ARBA00022839"/>
    </source>
</evidence>
<dbReference type="CDD" id="cd06127">
    <property type="entry name" value="DEDDh"/>
    <property type="match status" value="1"/>
</dbReference>
<evidence type="ECO:0000256" key="1">
    <source>
        <dbReference type="ARBA" id="ARBA00022722"/>
    </source>
</evidence>
<keyword evidence="3" id="KW-0269">Exonuclease</keyword>